<dbReference type="KEGG" id="dpx:DAPPUDRAFT_244990"/>
<evidence type="ECO:0000313" key="2">
    <source>
        <dbReference type="EMBL" id="EFX79414.1"/>
    </source>
</evidence>
<accession>E9GMC3</accession>
<evidence type="ECO:0000256" key="1">
    <source>
        <dbReference type="SAM" id="MobiDB-lite"/>
    </source>
</evidence>
<dbReference type="AlphaFoldDB" id="E9GMC3"/>
<reference evidence="2 3" key="1">
    <citation type="journal article" date="2011" name="Science">
        <title>The ecoresponsive genome of Daphnia pulex.</title>
        <authorList>
            <person name="Colbourne J.K."/>
            <person name="Pfrender M.E."/>
            <person name="Gilbert D."/>
            <person name="Thomas W.K."/>
            <person name="Tucker A."/>
            <person name="Oakley T.H."/>
            <person name="Tokishita S."/>
            <person name="Aerts A."/>
            <person name="Arnold G.J."/>
            <person name="Basu M.K."/>
            <person name="Bauer D.J."/>
            <person name="Caceres C.E."/>
            <person name="Carmel L."/>
            <person name="Casola C."/>
            <person name="Choi J.H."/>
            <person name="Detter J.C."/>
            <person name="Dong Q."/>
            <person name="Dusheyko S."/>
            <person name="Eads B.D."/>
            <person name="Frohlich T."/>
            <person name="Geiler-Samerotte K.A."/>
            <person name="Gerlach D."/>
            <person name="Hatcher P."/>
            <person name="Jogdeo S."/>
            <person name="Krijgsveld J."/>
            <person name="Kriventseva E.V."/>
            <person name="Kultz D."/>
            <person name="Laforsch C."/>
            <person name="Lindquist E."/>
            <person name="Lopez J."/>
            <person name="Manak J.R."/>
            <person name="Muller J."/>
            <person name="Pangilinan J."/>
            <person name="Patwardhan R.P."/>
            <person name="Pitluck S."/>
            <person name="Pritham E.J."/>
            <person name="Rechtsteiner A."/>
            <person name="Rho M."/>
            <person name="Rogozin I.B."/>
            <person name="Sakarya O."/>
            <person name="Salamov A."/>
            <person name="Schaack S."/>
            <person name="Shapiro H."/>
            <person name="Shiga Y."/>
            <person name="Skalitzky C."/>
            <person name="Smith Z."/>
            <person name="Souvorov A."/>
            <person name="Sung W."/>
            <person name="Tang Z."/>
            <person name="Tsuchiya D."/>
            <person name="Tu H."/>
            <person name="Vos H."/>
            <person name="Wang M."/>
            <person name="Wolf Y.I."/>
            <person name="Yamagata H."/>
            <person name="Yamada T."/>
            <person name="Ye Y."/>
            <person name="Shaw J.R."/>
            <person name="Andrews J."/>
            <person name="Crease T.J."/>
            <person name="Tang H."/>
            <person name="Lucas S.M."/>
            <person name="Robertson H.M."/>
            <person name="Bork P."/>
            <person name="Koonin E.V."/>
            <person name="Zdobnov E.M."/>
            <person name="Grigoriev I.V."/>
            <person name="Lynch M."/>
            <person name="Boore J.L."/>
        </authorList>
    </citation>
    <scope>NUCLEOTIDE SEQUENCE [LARGE SCALE GENOMIC DNA]</scope>
</reference>
<feature type="compositionally biased region" description="Polar residues" evidence="1">
    <location>
        <begin position="88"/>
        <end position="97"/>
    </location>
</feature>
<organism evidence="2 3">
    <name type="scientific">Daphnia pulex</name>
    <name type="common">Water flea</name>
    <dbReference type="NCBI Taxonomy" id="6669"/>
    <lineage>
        <taxon>Eukaryota</taxon>
        <taxon>Metazoa</taxon>
        <taxon>Ecdysozoa</taxon>
        <taxon>Arthropoda</taxon>
        <taxon>Crustacea</taxon>
        <taxon>Branchiopoda</taxon>
        <taxon>Diplostraca</taxon>
        <taxon>Cladocera</taxon>
        <taxon>Anomopoda</taxon>
        <taxon>Daphniidae</taxon>
        <taxon>Daphnia</taxon>
    </lineage>
</organism>
<protein>
    <submittedName>
        <fullName evidence="2">Uncharacterized protein</fullName>
    </submittedName>
</protein>
<dbReference type="InParanoid" id="E9GMC3"/>
<feature type="region of interest" description="Disordered" evidence="1">
    <location>
        <begin position="75"/>
        <end position="97"/>
    </location>
</feature>
<dbReference type="HOGENOM" id="CLU_2348775_0_0_1"/>
<sequence>MLLDALSTQFAQLSCDEPHHLSIEHQLNSPNTMCSSDHQDTELHVAASFCGRRRSRQSSHRKVVATTTTTGNWECGLAIRSDPPKTPANENSVAAQE</sequence>
<evidence type="ECO:0000313" key="3">
    <source>
        <dbReference type="Proteomes" id="UP000000305"/>
    </source>
</evidence>
<proteinExistence type="predicted"/>
<dbReference type="Proteomes" id="UP000000305">
    <property type="component" value="Unassembled WGS sequence"/>
</dbReference>
<keyword evidence="3" id="KW-1185">Reference proteome</keyword>
<dbReference type="EMBL" id="GL732552">
    <property type="protein sequence ID" value="EFX79414.1"/>
    <property type="molecule type" value="Genomic_DNA"/>
</dbReference>
<name>E9GMC3_DAPPU</name>
<gene>
    <name evidence="2" type="ORF">DAPPUDRAFT_244990</name>
</gene>